<dbReference type="PANTHER" id="PTHR30606">
    <property type="entry name" value="LIPID A BIOSYNTHESIS LAUROYL ACYLTRANSFERASE"/>
    <property type="match status" value="1"/>
</dbReference>
<dbReference type="EC" id="2.3.1.-" evidence="7"/>
<evidence type="ECO:0000256" key="5">
    <source>
        <dbReference type="ARBA" id="ARBA00023136"/>
    </source>
</evidence>
<keyword evidence="6 7" id="KW-0012">Acyltransferase</keyword>
<evidence type="ECO:0000256" key="4">
    <source>
        <dbReference type="ARBA" id="ARBA00022679"/>
    </source>
</evidence>
<keyword evidence="3" id="KW-0997">Cell inner membrane</keyword>
<dbReference type="GO" id="GO:0005886">
    <property type="term" value="C:plasma membrane"/>
    <property type="evidence" value="ECO:0007669"/>
    <property type="project" value="UniProtKB-SubCell"/>
</dbReference>
<protein>
    <submittedName>
        <fullName evidence="7">Lipid A biosynthesis lauroyl acyltransferase</fullName>
        <ecNumber evidence="7">2.3.1.-</ecNumber>
    </submittedName>
</protein>
<comment type="subcellular location">
    <subcellularLocation>
        <location evidence="1">Cell inner membrane</location>
    </subcellularLocation>
</comment>
<dbReference type="Proteomes" id="UP000094769">
    <property type="component" value="Unassembled WGS sequence"/>
</dbReference>
<name>A0A7Z0VKF5_9GAMM</name>
<organism evidence="7 8">
    <name type="scientific">Candidatus Thiodiazotropha endolucinida</name>
    <dbReference type="NCBI Taxonomy" id="1655433"/>
    <lineage>
        <taxon>Bacteria</taxon>
        <taxon>Pseudomonadati</taxon>
        <taxon>Pseudomonadota</taxon>
        <taxon>Gammaproteobacteria</taxon>
        <taxon>Chromatiales</taxon>
        <taxon>Sedimenticolaceae</taxon>
        <taxon>Candidatus Thiodiazotropha</taxon>
    </lineage>
</organism>
<sequence length="295" mass="33663">MSKHPLYPIWRVSGYLPLNWLHRIGHLLGRFYIWLPNREKRSTEVNLRLCFPEKSDRELGQLRDRSIRQMGATLMEMAAIWFTPTERVLGMIKQVSGSEQLVREEGQGLVVLLPHLGCWEIIGLELPTHEQVTSLYRPPRNRAYETLVRQARERSGAKLVPTDTSGVKQIYQTLLGGGVTCILPDQQPRSDKGAVFAPFFGVPALTMLLTNRLVRKTGAKVIFAYAERLSAGAGYHIHYLPADERIREADPVVAASALNQGIESIIRELPSQYQWSYKRFQIQLDGKQSPYRRSR</sequence>
<comment type="caution">
    <text evidence="7">The sequence shown here is derived from an EMBL/GenBank/DDBJ whole genome shotgun (WGS) entry which is preliminary data.</text>
</comment>
<dbReference type="Pfam" id="PF03279">
    <property type="entry name" value="Lip_A_acyltrans"/>
    <property type="match status" value="1"/>
</dbReference>
<keyword evidence="5" id="KW-0472">Membrane</keyword>
<keyword evidence="2" id="KW-1003">Cell membrane</keyword>
<evidence type="ECO:0000256" key="6">
    <source>
        <dbReference type="ARBA" id="ARBA00023315"/>
    </source>
</evidence>
<accession>A0A7Z0VKF5</accession>
<dbReference type="AlphaFoldDB" id="A0A7Z0VKF5"/>
<dbReference type="OrthoDB" id="9803456at2"/>
<dbReference type="PANTHER" id="PTHR30606:SF10">
    <property type="entry name" value="PHOSPHATIDYLINOSITOL MANNOSIDE ACYLTRANSFERASE"/>
    <property type="match status" value="1"/>
</dbReference>
<reference evidence="7 8" key="1">
    <citation type="submission" date="2016-06" db="EMBL/GenBank/DDBJ databases">
        <title>Genome sequence of endosymbiont of Candidatus Endolucinida thiodiazotropha.</title>
        <authorList>
            <person name="Poehlein A."/>
            <person name="Koenig S."/>
            <person name="Heiden S.E."/>
            <person name="Thuermer A."/>
            <person name="Voget S."/>
            <person name="Daniel R."/>
            <person name="Markert S."/>
            <person name="Gros O."/>
            <person name="Schweder T."/>
        </authorList>
    </citation>
    <scope>NUCLEOTIDE SEQUENCE [LARGE SCALE GENOMIC DNA]</scope>
    <source>
        <strain evidence="7 8">COS</strain>
    </source>
</reference>
<evidence type="ECO:0000256" key="1">
    <source>
        <dbReference type="ARBA" id="ARBA00004533"/>
    </source>
</evidence>
<dbReference type="EMBL" id="MARB01000013">
    <property type="protein sequence ID" value="ODJ87218.1"/>
    <property type="molecule type" value="Genomic_DNA"/>
</dbReference>
<dbReference type="GO" id="GO:0016746">
    <property type="term" value="F:acyltransferase activity"/>
    <property type="evidence" value="ECO:0007669"/>
    <property type="project" value="UniProtKB-KW"/>
</dbReference>
<dbReference type="RefSeq" id="WP_069125240.1">
    <property type="nucleotide sequence ID" value="NZ_MARB01000013.1"/>
</dbReference>
<dbReference type="InterPro" id="IPR004960">
    <property type="entry name" value="LipA_acyltrans"/>
</dbReference>
<evidence type="ECO:0000313" key="8">
    <source>
        <dbReference type="Proteomes" id="UP000094769"/>
    </source>
</evidence>
<dbReference type="CDD" id="cd07984">
    <property type="entry name" value="LPLAT_LABLAT-like"/>
    <property type="match status" value="1"/>
</dbReference>
<evidence type="ECO:0000256" key="2">
    <source>
        <dbReference type="ARBA" id="ARBA00022475"/>
    </source>
</evidence>
<keyword evidence="8" id="KW-1185">Reference proteome</keyword>
<dbReference type="PIRSF" id="PIRSF026649">
    <property type="entry name" value="MsbB"/>
    <property type="match status" value="1"/>
</dbReference>
<gene>
    <name evidence="7" type="primary">htrB_2</name>
    <name evidence="7" type="ORF">CODIS_24700</name>
</gene>
<proteinExistence type="predicted"/>
<evidence type="ECO:0000313" key="7">
    <source>
        <dbReference type="EMBL" id="ODJ87218.1"/>
    </source>
</evidence>
<evidence type="ECO:0000256" key="3">
    <source>
        <dbReference type="ARBA" id="ARBA00022519"/>
    </source>
</evidence>
<dbReference type="GO" id="GO:0009247">
    <property type="term" value="P:glycolipid biosynthetic process"/>
    <property type="evidence" value="ECO:0007669"/>
    <property type="project" value="UniProtKB-ARBA"/>
</dbReference>
<keyword evidence="4 7" id="KW-0808">Transferase</keyword>